<sequence>LVKPYQNEPTGSSGKGVGVLEVLCSNLCVNENVNLFTRFPGRVV</sequence>
<protein>
    <submittedName>
        <fullName evidence="1">Uncharacterized protein</fullName>
    </submittedName>
</protein>
<accession>A0A7J8RXR0</accession>
<dbReference type="AlphaFoldDB" id="A0A7J8RXR0"/>
<keyword evidence="2" id="KW-1185">Reference proteome</keyword>
<comment type="caution">
    <text evidence="1">The sequence shown here is derived from an EMBL/GenBank/DDBJ whole genome shotgun (WGS) entry which is preliminary data.</text>
</comment>
<organism evidence="1 2">
    <name type="scientific">Gossypium davidsonii</name>
    <name type="common">Davidson's cotton</name>
    <name type="synonym">Gossypium klotzschianum subsp. davidsonii</name>
    <dbReference type="NCBI Taxonomy" id="34287"/>
    <lineage>
        <taxon>Eukaryota</taxon>
        <taxon>Viridiplantae</taxon>
        <taxon>Streptophyta</taxon>
        <taxon>Embryophyta</taxon>
        <taxon>Tracheophyta</taxon>
        <taxon>Spermatophyta</taxon>
        <taxon>Magnoliopsida</taxon>
        <taxon>eudicotyledons</taxon>
        <taxon>Gunneridae</taxon>
        <taxon>Pentapetalae</taxon>
        <taxon>rosids</taxon>
        <taxon>malvids</taxon>
        <taxon>Malvales</taxon>
        <taxon>Malvaceae</taxon>
        <taxon>Malvoideae</taxon>
        <taxon>Gossypium</taxon>
    </lineage>
</organism>
<feature type="non-terminal residue" evidence="1">
    <location>
        <position position="1"/>
    </location>
</feature>
<evidence type="ECO:0000313" key="2">
    <source>
        <dbReference type="Proteomes" id="UP000593561"/>
    </source>
</evidence>
<reference evidence="1 2" key="1">
    <citation type="journal article" date="2019" name="Genome Biol. Evol.">
        <title>Insights into the evolution of the New World diploid cottons (Gossypium, subgenus Houzingenia) based on genome sequencing.</title>
        <authorList>
            <person name="Grover C.E."/>
            <person name="Arick M.A. 2nd"/>
            <person name="Thrash A."/>
            <person name="Conover J.L."/>
            <person name="Sanders W.S."/>
            <person name="Peterson D.G."/>
            <person name="Frelichowski J.E."/>
            <person name="Scheffler J.A."/>
            <person name="Scheffler B.E."/>
            <person name="Wendel J.F."/>
        </authorList>
    </citation>
    <scope>NUCLEOTIDE SEQUENCE [LARGE SCALE GENOMIC DNA]</scope>
    <source>
        <strain evidence="1">27</strain>
        <tissue evidence="1">Leaf</tissue>
    </source>
</reference>
<evidence type="ECO:0000313" key="1">
    <source>
        <dbReference type="EMBL" id="MBA0618624.1"/>
    </source>
</evidence>
<name>A0A7J8RXR0_GOSDV</name>
<dbReference type="Proteomes" id="UP000593561">
    <property type="component" value="Unassembled WGS sequence"/>
</dbReference>
<proteinExistence type="predicted"/>
<dbReference type="EMBL" id="JABFAC010000007">
    <property type="protein sequence ID" value="MBA0618624.1"/>
    <property type="molecule type" value="Genomic_DNA"/>
</dbReference>
<gene>
    <name evidence="1" type="ORF">Godav_027937</name>
</gene>